<accession>A0A426YUC3</accession>
<evidence type="ECO:0000313" key="2">
    <source>
        <dbReference type="Proteomes" id="UP000287651"/>
    </source>
</evidence>
<organism evidence="1 2">
    <name type="scientific">Ensete ventricosum</name>
    <name type="common">Abyssinian banana</name>
    <name type="synonym">Musa ensete</name>
    <dbReference type="NCBI Taxonomy" id="4639"/>
    <lineage>
        <taxon>Eukaryota</taxon>
        <taxon>Viridiplantae</taxon>
        <taxon>Streptophyta</taxon>
        <taxon>Embryophyta</taxon>
        <taxon>Tracheophyta</taxon>
        <taxon>Spermatophyta</taxon>
        <taxon>Magnoliopsida</taxon>
        <taxon>Liliopsida</taxon>
        <taxon>Zingiberales</taxon>
        <taxon>Musaceae</taxon>
        <taxon>Ensete</taxon>
    </lineage>
</organism>
<evidence type="ECO:0000313" key="1">
    <source>
        <dbReference type="EMBL" id="RRT55330.1"/>
    </source>
</evidence>
<gene>
    <name evidence="1" type="ORF">B296_00004975</name>
</gene>
<sequence>MRSAQRLGWLSSSYGSTLATKLDGAQGKKHTSIGAEMCNKFGTLLDLEGCSVTKSGWTKVNCQGSEQKIGDDGGPTMFMVRVTRELDCFSAHIRLMERSKSEDKTEYDLRGVIDPLLLWRESISHKRGRGGGECRGKLQVLRQGRRAVAKELYKIGVDELLIKITKSEGLRVDAGVLDQGMK</sequence>
<proteinExistence type="predicted"/>
<dbReference type="AlphaFoldDB" id="A0A426YUC3"/>
<dbReference type="Proteomes" id="UP000287651">
    <property type="component" value="Unassembled WGS sequence"/>
</dbReference>
<dbReference type="EMBL" id="AMZH03010136">
    <property type="protein sequence ID" value="RRT55330.1"/>
    <property type="molecule type" value="Genomic_DNA"/>
</dbReference>
<protein>
    <submittedName>
        <fullName evidence="1">Uncharacterized protein</fullName>
    </submittedName>
</protein>
<name>A0A426YUC3_ENSVE</name>
<comment type="caution">
    <text evidence="1">The sequence shown here is derived from an EMBL/GenBank/DDBJ whole genome shotgun (WGS) entry which is preliminary data.</text>
</comment>
<reference evidence="1 2" key="1">
    <citation type="journal article" date="2014" name="Agronomy (Basel)">
        <title>A Draft Genome Sequence for Ensete ventricosum, the Drought-Tolerant Tree Against Hunger.</title>
        <authorList>
            <person name="Harrison J."/>
            <person name="Moore K.A."/>
            <person name="Paszkiewicz K."/>
            <person name="Jones T."/>
            <person name="Grant M."/>
            <person name="Ambacheew D."/>
            <person name="Muzemil S."/>
            <person name="Studholme D.J."/>
        </authorList>
    </citation>
    <scope>NUCLEOTIDE SEQUENCE [LARGE SCALE GENOMIC DNA]</scope>
</reference>